<dbReference type="PANTHER" id="PTHR34502:SF4">
    <property type="entry name" value="DUF6594 DOMAIN-CONTAINING PROTEIN"/>
    <property type="match status" value="1"/>
</dbReference>
<organism evidence="3 4">
    <name type="scientific">Exophiala spinifera</name>
    <dbReference type="NCBI Taxonomy" id="91928"/>
    <lineage>
        <taxon>Eukaryota</taxon>
        <taxon>Fungi</taxon>
        <taxon>Dikarya</taxon>
        <taxon>Ascomycota</taxon>
        <taxon>Pezizomycotina</taxon>
        <taxon>Eurotiomycetes</taxon>
        <taxon>Chaetothyriomycetidae</taxon>
        <taxon>Chaetothyriales</taxon>
        <taxon>Herpotrichiellaceae</taxon>
        <taxon>Exophiala</taxon>
    </lineage>
</organism>
<keyword evidence="4" id="KW-1185">Reference proteome</keyword>
<dbReference type="VEuPathDB" id="FungiDB:PV08_01943"/>
<dbReference type="Pfam" id="PF20237">
    <property type="entry name" value="DUF6594"/>
    <property type="match status" value="1"/>
</dbReference>
<feature type="transmembrane region" description="Helical" evidence="1">
    <location>
        <begin position="228"/>
        <end position="248"/>
    </location>
</feature>
<evidence type="ECO:0000313" key="3">
    <source>
        <dbReference type="EMBL" id="KIW21363.1"/>
    </source>
</evidence>
<protein>
    <recommendedName>
        <fullName evidence="2">DUF6594 domain-containing protein</fullName>
    </recommendedName>
</protein>
<dbReference type="HOGENOM" id="CLU_051118_0_0_1"/>
<dbReference type="STRING" id="91928.A0A0D2BQT3"/>
<gene>
    <name evidence="3" type="ORF">PV08_01943</name>
</gene>
<accession>A0A0D2BQT3</accession>
<dbReference type="GeneID" id="27329026"/>
<dbReference type="InterPro" id="IPR046529">
    <property type="entry name" value="DUF6594"/>
</dbReference>
<dbReference type="PANTHER" id="PTHR34502">
    <property type="entry name" value="DUF6594 DOMAIN-CONTAINING PROTEIN-RELATED"/>
    <property type="match status" value="1"/>
</dbReference>
<dbReference type="Proteomes" id="UP000053328">
    <property type="component" value="Unassembled WGS sequence"/>
</dbReference>
<dbReference type="RefSeq" id="XP_016241579.1">
    <property type="nucleotide sequence ID" value="XM_016376303.1"/>
</dbReference>
<feature type="domain" description="DUF6594" evidence="2">
    <location>
        <begin position="19"/>
        <end position="292"/>
    </location>
</feature>
<dbReference type="AlphaFoldDB" id="A0A0D2BQT3"/>
<name>A0A0D2BQT3_9EURO</name>
<keyword evidence="1" id="KW-0812">Transmembrane</keyword>
<keyword evidence="1" id="KW-0472">Membrane</keyword>
<evidence type="ECO:0000259" key="2">
    <source>
        <dbReference type="Pfam" id="PF20237"/>
    </source>
</evidence>
<dbReference type="EMBL" id="KN847492">
    <property type="protein sequence ID" value="KIW21363.1"/>
    <property type="molecule type" value="Genomic_DNA"/>
</dbReference>
<dbReference type="OrthoDB" id="3533814at2759"/>
<evidence type="ECO:0000313" key="4">
    <source>
        <dbReference type="Proteomes" id="UP000053328"/>
    </source>
</evidence>
<reference evidence="3 4" key="1">
    <citation type="submission" date="2015-01" db="EMBL/GenBank/DDBJ databases">
        <title>The Genome Sequence of Exophiala spinifera CBS89968.</title>
        <authorList>
            <consortium name="The Broad Institute Genomics Platform"/>
            <person name="Cuomo C."/>
            <person name="de Hoog S."/>
            <person name="Gorbushina A."/>
            <person name="Stielow B."/>
            <person name="Teixiera M."/>
            <person name="Abouelleil A."/>
            <person name="Chapman S.B."/>
            <person name="Priest M."/>
            <person name="Young S.K."/>
            <person name="Wortman J."/>
            <person name="Nusbaum C."/>
            <person name="Birren B."/>
        </authorList>
    </citation>
    <scope>NUCLEOTIDE SEQUENCE [LARGE SCALE GENOMIC DNA]</scope>
    <source>
        <strain evidence="3 4">CBS 89968</strain>
    </source>
</reference>
<keyword evidence="1" id="KW-1133">Transmembrane helix</keyword>
<proteinExistence type="predicted"/>
<feature type="transmembrane region" description="Helical" evidence="1">
    <location>
        <begin position="280"/>
        <end position="300"/>
    </location>
</feature>
<feature type="transmembrane region" description="Helical" evidence="1">
    <location>
        <begin position="255"/>
        <end position="274"/>
    </location>
</feature>
<sequence>MQHDAERDLVKVNYISGFADLAKFISSDADGDTAIFRRFETLAARNLLYLQSELAVLEEIQDKYDREDDKDALDAGADWSTLRPCGKDWESFQREAQADSSCVGDRYKRRMDLVQQIRGKLKEYREALLMESTMLSLRRPSKQTHDAFLRSFWNERGGQRHEPALTGPSERLYGTREGLLALRRDHEDRLTVFLRSHCARLFKVRGNVSSPSNVEYFSATRIAQAANAITVLLAATLLFGAIYNLYYVKRHQVKLGLIVLYTLGFALSISLISNARRAEIFGACAAYAAVLVVFVSGNLGNTSGNAS</sequence>
<evidence type="ECO:0000256" key="1">
    <source>
        <dbReference type="SAM" id="Phobius"/>
    </source>
</evidence>